<organism evidence="2 3">
    <name type="scientific">Trifolium subterraneum</name>
    <name type="common">Subterranean clover</name>
    <dbReference type="NCBI Taxonomy" id="3900"/>
    <lineage>
        <taxon>Eukaryota</taxon>
        <taxon>Viridiplantae</taxon>
        <taxon>Streptophyta</taxon>
        <taxon>Embryophyta</taxon>
        <taxon>Tracheophyta</taxon>
        <taxon>Spermatophyta</taxon>
        <taxon>Magnoliopsida</taxon>
        <taxon>eudicotyledons</taxon>
        <taxon>Gunneridae</taxon>
        <taxon>Pentapetalae</taxon>
        <taxon>rosids</taxon>
        <taxon>fabids</taxon>
        <taxon>Fabales</taxon>
        <taxon>Fabaceae</taxon>
        <taxon>Papilionoideae</taxon>
        <taxon>50 kb inversion clade</taxon>
        <taxon>NPAAA clade</taxon>
        <taxon>Hologalegina</taxon>
        <taxon>IRL clade</taxon>
        <taxon>Trifolieae</taxon>
        <taxon>Trifolium</taxon>
    </lineage>
</organism>
<dbReference type="AlphaFoldDB" id="A0A2Z6NZI3"/>
<gene>
    <name evidence="2" type="ORF">TSUD_242370</name>
</gene>
<feature type="compositionally biased region" description="Low complexity" evidence="1">
    <location>
        <begin position="74"/>
        <end position="83"/>
    </location>
</feature>
<proteinExistence type="predicted"/>
<feature type="compositionally biased region" description="Basic and acidic residues" evidence="1">
    <location>
        <begin position="108"/>
        <end position="120"/>
    </location>
</feature>
<evidence type="ECO:0000313" key="3">
    <source>
        <dbReference type="Proteomes" id="UP000242715"/>
    </source>
</evidence>
<dbReference type="EMBL" id="DF973913">
    <property type="protein sequence ID" value="GAU42340.1"/>
    <property type="molecule type" value="Genomic_DNA"/>
</dbReference>
<feature type="compositionally biased region" description="Polar residues" evidence="1">
    <location>
        <begin position="90"/>
        <end position="107"/>
    </location>
</feature>
<accession>A0A2Z6NZI3</accession>
<feature type="region of interest" description="Disordered" evidence="1">
    <location>
        <begin position="72"/>
        <end position="130"/>
    </location>
</feature>
<sequence length="155" mass="17660">MGTICRGNHRSFEESAGLARNLQYRFRSRFLRRISDFHAFFEGGIGARSTSLGSGKLRSIANGFLTDAVEEAITTQSSPSSSTTKEDESQSLCKSTNLEQHFSSLRSDFTREEKCREEKSTTPAQWGEDPDFTREMFKYRRTEAGSWSIVENRKH</sequence>
<protein>
    <submittedName>
        <fullName evidence="2">Uncharacterized protein</fullName>
    </submittedName>
</protein>
<evidence type="ECO:0000313" key="2">
    <source>
        <dbReference type="EMBL" id="GAU42340.1"/>
    </source>
</evidence>
<name>A0A2Z6NZI3_TRISU</name>
<dbReference type="Proteomes" id="UP000242715">
    <property type="component" value="Unassembled WGS sequence"/>
</dbReference>
<keyword evidence="3" id="KW-1185">Reference proteome</keyword>
<evidence type="ECO:0000256" key="1">
    <source>
        <dbReference type="SAM" id="MobiDB-lite"/>
    </source>
</evidence>
<reference evidence="3" key="1">
    <citation type="journal article" date="2017" name="Front. Plant Sci.">
        <title>Climate Clever Clovers: New Paradigm to Reduce the Environmental Footprint of Ruminants by Breeding Low Methanogenic Forages Utilizing Haplotype Variation.</title>
        <authorList>
            <person name="Kaur P."/>
            <person name="Appels R."/>
            <person name="Bayer P.E."/>
            <person name="Keeble-Gagnere G."/>
            <person name="Wang J."/>
            <person name="Hirakawa H."/>
            <person name="Shirasawa K."/>
            <person name="Vercoe P."/>
            <person name="Stefanova K."/>
            <person name="Durmic Z."/>
            <person name="Nichols P."/>
            <person name="Revell C."/>
            <person name="Isobe S.N."/>
            <person name="Edwards D."/>
            <person name="Erskine W."/>
        </authorList>
    </citation>
    <scope>NUCLEOTIDE SEQUENCE [LARGE SCALE GENOMIC DNA]</scope>
    <source>
        <strain evidence="3">cv. Daliak</strain>
    </source>
</reference>